<feature type="signal peptide" evidence="2">
    <location>
        <begin position="1"/>
        <end position="22"/>
    </location>
</feature>
<dbReference type="InterPro" id="IPR056186">
    <property type="entry name" value="PDZ_CPAF-rel"/>
</dbReference>
<evidence type="ECO:0000313" key="5">
    <source>
        <dbReference type="EMBL" id="KAF2855717.1"/>
    </source>
</evidence>
<feature type="domain" description="Tail specific protease" evidence="3">
    <location>
        <begin position="375"/>
        <end position="584"/>
    </location>
</feature>
<proteinExistence type="predicted"/>
<organism evidence="5 6">
    <name type="scientific">Plenodomus tracheiphilus IPT5</name>
    <dbReference type="NCBI Taxonomy" id="1408161"/>
    <lineage>
        <taxon>Eukaryota</taxon>
        <taxon>Fungi</taxon>
        <taxon>Dikarya</taxon>
        <taxon>Ascomycota</taxon>
        <taxon>Pezizomycotina</taxon>
        <taxon>Dothideomycetes</taxon>
        <taxon>Pleosporomycetidae</taxon>
        <taxon>Pleosporales</taxon>
        <taxon>Pleosporineae</taxon>
        <taxon>Leptosphaeriaceae</taxon>
        <taxon>Plenodomus</taxon>
    </lineage>
</organism>
<feature type="compositionally biased region" description="Polar residues" evidence="1">
    <location>
        <begin position="811"/>
        <end position="820"/>
    </location>
</feature>
<dbReference type="EMBL" id="MU006290">
    <property type="protein sequence ID" value="KAF2855717.1"/>
    <property type="molecule type" value="Genomic_DNA"/>
</dbReference>
<name>A0A6A7BLN5_9PLEO</name>
<dbReference type="GO" id="GO:0006508">
    <property type="term" value="P:proteolysis"/>
    <property type="evidence" value="ECO:0007669"/>
    <property type="project" value="InterPro"/>
</dbReference>
<dbReference type="PANTHER" id="PTHR37049:SF5">
    <property type="entry name" value="TAIL SPECIFIC PROTEASE DOMAIN-CONTAINING PROTEIN"/>
    <property type="match status" value="1"/>
</dbReference>
<feature type="domain" description="CPAF-like PDZ" evidence="4">
    <location>
        <begin position="164"/>
        <end position="284"/>
    </location>
</feature>
<keyword evidence="2" id="KW-0732">Signal</keyword>
<gene>
    <name evidence="5" type="ORF">T440DRAFT_485816</name>
</gene>
<dbReference type="Pfam" id="PF03572">
    <property type="entry name" value="Peptidase_S41"/>
    <property type="match status" value="1"/>
</dbReference>
<dbReference type="Pfam" id="PF23658">
    <property type="entry name" value="PDZ_CPAF_rel"/>
    <property type="match status" value="1"/>
</dbReference>
<feature type="chain" id="PRO_5025458798" evidence="2">
    <location>
        <begin position="23"/>
        <end position="855"/>
    </location>
</feature>
<sequence>MLVRFSFLAASLSGLLISSALASPTPIVRPKAVRVRQETPEPLSTACGDVIDSVNEGYAYIYAADAYNCLTSVPFNAAVAQRFVDYVNDTLQFQSTLAYLKSPPVGYQQPAVDVLEQLQSIRNNVTTGVYKNQYQFEIDVQHLLYSTHDAHLTLTAGITAAFSFLAPFSVTAASSDGTSLPQVYITADVIKARNQSWTPSPIKTINDQDAVDYLTRIASLNSFGGIEAHADWNQLFHMPALDIRGDNSIWDGYVNFYPGDEINLTVANGTNYTDYWLALYNEPFATGPLTTGGDFYNYFVLGLLPASYSESAGFYNPAYAVDPTPVGNATAPVVAVNSWREVSYGAYPDPDVAQDGLAVISDGVVSGYFLQDVDAAVLSLPSFGQTGYSIGNFSAAVSYFIANVTNEGLTRVVIDLQQNTGGTVELAFSTFKRFFPDNVPFSGSRRRNHQLANTLGEAYTAYFNSFDLEDPRYNDYVADEWVVTPRLNAVTGQNFTSWAEYTGPVEEKDDSFSLTERYNLSSSVFDAALFEGWIPWGYTPEAPVENYTQPFATENIVLLTDGACSSTCALLVEMFTEVGVKTIVAGGRPITGPMQAVGGNRGAAIYSADRIDYDLLNLNATEANDTVLATVPRLNDEGYRDSGVFTTILGVNLRDQVRPNDTTPLQFKYEAADCRIFYTLDNVYNMSRLWRDAVSASFDNPSLCVPESTGFKNSSQSAPEPLLAAPTAPFFNITSPDEFLTAPTLDLSGGIQDPARTIKSGRITLCFETGCDPGAECREVVLSQCNRPANQAYFDRCVPIRSKQDECIDGTTFQPTQSSIPKRAGSPTRKGAFQQQSNVLYSGPCIPNANTFCVP</sequence>
<dbReference type="Gene3D" id="3.90.226.10">
    <property type="entry name" value="2-enoyl-CoA Hydratase, Chain A, domain 1"/>
    <property type="match status" value="1"/>
</dbReference>
<accession>A0A6A7BLN5</accession>
<dbReference type="AlphaFoldDB" id="A0A6A7BLN5"/>
<dbReference type="PANTHER" id="PTHR37049">
    <property type="entry name" value="PEPTIDASE S41 FAMILY PROTEIN"/>
    <property type="match status" value="1"/>
</dbReference>
<dbReference type="SUPFAM" id="SSF52096">
    <property type="entry name" value="ClpP/crotonase"/>
    <property type="match status" value="1"/>
</dbReference>
<feature type="region of interest" description="Disordered" evidence="1">
    <location>
        <begin position="810"/>
        <end position="829"/>
    </location>
</feature>
<dbReference type="InterPro" id="IPR029045">
    <property type="entry name" value="ClpP/crotonase-like_dom_sf"/>
</dbReference>
<evidence type="ECO:0000256" key="1">
    <source>
        <dbReference type="SAM" id="MobiDB-lite"/>
    </source>
</evidence>
<dbReference type="Proteomes" id="UP000799423">
    <property type="component" value="Unassembled WGS sequence"/>
</dbReference>
<evidence type="ECO:0000259" key="3">
    <source>
        <dbReference type="Pfam" id="PF03572"/>
    </source>
</evidence>
<dbReference type="GO" id="GO:0008236">
    <property type="term" value="F:serine-type peptidase activity"/>
    <property type="evidence" value="ECO:0007669"/>
    <property type="project" value="InterPro"/>
</dbReference>
<dbReference type="InterPro" id="IPR005151">
    <property type="entry name" value="Tail-specific_protease"/>
</dbReference>
<evidence type="ECO:0000259" key="4">
    <source>
        <dbReference type="Pfam" id="PF23658"/>
    </source>
</evidence>
<keyword evidence="6" id="KW-1185">Reference proteome</keyword>
<dbReference type="OrthoDB" id="27214at2759"/>
<evidence type="ECO:0000313" key="6">
    <source>
        <dbReference type="Proteomes" id="UP000799423"/>
    </source>
</evidence>
<dbReference type="InterPro" id="IPR052766">
    <property type="entry name" value="S41A_metabolite_peptidase"/>
</dbReference>
<reference evidence="5" key="1">
    <citation type="submission" date="2020-01" db="EMBL/GenBank/DDBJ databases">
        <authorList>
            <consortium name="DOE Joint Genome Institute"/>
            <person name="Haridas S."/>
            <person name="Albert R."/>
            <person name="Binder M."/>
            <person name="Bloem J."/>
            <person name="Labutti K."/>
            <person name="Salamov A."/>
            <person name="Andreopoulos B."/>
            <person name="Baker S.E."/>
            <person name="Barry K."/>
            <person name="Bills G."/>
            <person name="Bluhm B.H."/>
            <person name="Cannon C."/>
            <person name="Castanera R."/>
            <person name="Culley D.E."/>
            <person name="Daum C."/>
            <person name="Ezra D."/>
            <person name="Gonzalez J.B."/>
            <person name="Henrissat B."/>
            <person name="Kuo A."/>
            <person name="Liang C."/>
            <person name="Lipzen A."/>
            <person name="Lutzoni F."/>
            <person name="Magnuson J."/>
            <person name="Mondo S."/>
            <person name="Nolan M."/>
            <person name="Ohm R."/>
            <person name="Pangilinan J."/>
            <person name="Park H.-J."/>
            <person name="Ramirez L."/>
            <person name="Alfaro M."/>
            <person name="Sun H."/>
            <person name="Tritt A."/>
            <person name="Yoshinaga Y."/>
            <person name="Zwiers L.-H."/>
            <person name="Turgeon B.G."/>
            <person name="Goodwin S.B."/>
            <person name="Spatafora J.W."/>
            <person name="Crous P.W."/>
            <person name="Grigoriev I.V."/>
        </authorList>
    </citation>
    <scope>NUCLEOTIDE SEQUENCE</scope>
    <source>
        <strain evidence="5">IPT5</strain>
    </source>
</reference>
<evidence type="ECO:0000256" key="2">
    <source>
        <dbReference type="SAM" id="SignalP"/>
    </source>
</evidence>
<protein>
    <submittedName>
        <fullName evidence="5">Uncharacterized protein</fullName>
    </submittedName>
</protein>